<dbReference type="CDD" id="cd03263">
    <property type="entry name" value="ABC_subfamily_A"/>
    <property type="match status" value="2"/>
</dbReference>
<comment type="similarity">
    <text evidence="2">Belongs to the ABC transporter superfamily. ABCA family.</text>
</comment>
<dbReference type="PROSITE" id="PS00211">
    <property type="entry name" value="ABC_TRANSPORTER_1"/>
    <property type="match status" value="2"/>
</dbReference>
<feature type="transmembrane region" description="Helical" evidence="10">
    <location>
        <begin position="230"/>
        <end position="252"/>
    </location>
</feature>
<dbReference type="PANTHER" id="PTHR19229">
    <property type="entry name" value="ATP-BINDING CASSETTE TRANSPORTER SUBFAMILY A ABCA"/>
    <property type="match status" value="1"/>
</dbReference>
<evidence type="ECO:0000256" key="4">
    <source>
        <dbReference type="ARBA" id="ARBA00022692"/>
    </source>
</evidence>
<evidence type="ECO:0000256" key="9">
    <source>
        <dbReference type="ARBA" id="ARBA00023136"/>
    </source>
</evidence>
<dbReference type="OMA" id="WKNWIVL"/>
<feature type="transmembrane region" description="Helical" evidence="10">
    <location>
        <begin position="908"/>
        <end position="929"/>
    </location>
</feature>
<dbReference type="InterPro" id="IPR026082">
    <property type="entry name" value="ABCA"/>
</dbReference>
<evidence type="ECO:0000256" key="2">
    <source>
        <dbReference type="ARBA" id="ARBA00008869"/>
    </source>
</evidence>
<keyword evidence="5" id="KW-0677">Repeat</keyword>
<dbReference type="GO" id="GO:0016887">
    <property type="term" value="F:ATP hydrolysis activity"/>
    <property type="evidence" value="ECO:0007669"/>
    <property type="project" value="InterPro"/>
</dbReference>
<keyword evidence="7" id="KW-0067">ATP-binding</keyword>
<dbReference type="SMART" id="SM00382">
    <property type="entry name" value="AAA"/>
    <property type="match status" value="2"/>
</dbReference>
<evidence type="ECO:0000256" key="6">
    <source>
        <dbReference type="ARBA" id="ARBA00022741"/>
    </source>
</evidence>
<dbReference type="FunFam" id="3.40.50.300:FF:000335">
    <property type="entry name" value="ATP binding cassette subfamily A member 5"/>
    <property type="match status" value="2"/>
</dbReference>
<evidence type="ECO:0000313" key="13">
    <source>
        <dbReference type="Proteomes" id="UP000033140"/>
    </source>
</evidence>
<sequence length="1699" mass="184946">MRLSGRCGKGGMVRSSLFIRQVRALCRKNLILFTRHWFLNLIRCLILPVAFIVFLGEAQNFFSRPATYGFGNAAAVKNFATELGSGKFVWIDRTGSSGGEAQRVVDIVTARVTRGTVVQLQTSTELAELCPQNFIGASPCFAAVEFNQLDFTTNQFNYTLRADTGSNTIRVDTNSGSFEQKVLPLQWAIDQAIFQISNPGGTLPPTPLEQPYTQISDEDRKTDMRLSYLSGVRTILALAFFIGQLGVVYQLVGHIAEEREALITDLLDSMSCLRTARFASFHLSYSIMFLPSWILMGVTLALTCFTKTNIGLVIVFHFLNGFALTSWSLFAGSWFRKAQMSGISATIAAVIMAIIAQVIKDRSSGSVIILSLIFPPMTYIFGTLIMTHWERELLATNVVQKGPSGATMLGVIIMLLVQIVVYPFLAAMVEDRMFHGGFFRTFRRSKASVEEVEDIDGAAVVIRGLNKDYVPRAMFRKEQAKRNTVHAVKDLSLTVHKGQVYGLLGANGSGKSTTLGMISGSISITSGSIIIDGNPRLEGKHLPQGILGVCPQKNVIWDTLTVRQHVEIWQAIKGDAGSVEVEDIDDLIDRCDLSPKAQFLASNLSGGQKRKLGLAICFVGGSRVCLLDEISSGLDPVSRHVIWNIILHMRGQRTMIMTSHFLDECDVLCDDIAILSKGQLQAQGSSVELKARLGEGWSVVVKRVENQSVDAEVSWMGHDGTQEGMVQMSPVGDDMRDVAAVVQSVVPTAVQKVVVPGESVFRLRTSDPVLVARVMQVLDEKKEQLRLESCDLSGPTLEDVFLRIMEGVKAREEQDKEALLDSSFAINSEDEISKDGAMPIIMPAHSRSESSDPINVIGGATTAPSSSTVNDASAVTKALDLSDGRRTGVWEQTIFVLGKRWLIMTRGWFSFIAPLLVVVFACGISTVFINSGYNPGCDVVYRDNSDVDLTFPMYDGVPFVVAPSANILSSLLNSTSAALLASAGSASLQRRQSTDLASSLENAPFLSLANSTANLTFKVIAEDSQRAMSSLIEANRENLDSGGLHIDIATSQATFTWLAEYSGLNGPSLLNLADNILYNDATGSSGLHINTYFRWFESKRLGDTGKSLQFIVFFGLSWAVYPAFAALYPTRERLKAVKAFQFSNGMKSTSLWLGHFLYELPMILLSSTVVVILFAAITPGTWNALGLLWLVLVFYSTASVLLAFIVSLFATSQLAAFALSAGTGCVYFLLYVAGYLLTLTYAPALHSEQDLRVIHYTMSLLFPIASLIKAAFVSLNAFALACDGNKLAGYFGGIDYFGGPILYLILQSLLYFGILIWYDSGRWRPRKGERTVVGESTEAGRFADTVNEDVAAEAARIDSHPDDVLQVSHLVKTFKETVAVNDISFGVSRGSCFALLGPNGAGKTTTFSMLRGELGPDSGDASIAGISISQNRNEARQYLGVCPQFDAMDSLTVREHLAFYARIKGIPKSEVVRNVEVIIEAVGLTPFATRLGDKLSGGNQRKLTLGSALLGNPTCLLIDEASSGMDAASKRVMWKTIAKVTPGRAIVITTHSMEEADALANRSGILAKRFLAFGTIRDLKEKYGAGYSVACACESPGDVELLTKSVRERYPDAIIGGQVYGTNVKYRIPKGAASVADIFKHMEHIRSVILPALKYSVSGATLEEVFVSVVEKNNIKEEGADPEPTKVKRGWRRFVAGSA</sequence>
<dbReference type="Proteomes" id="UP000033140">
    <property type="component" value="Unassembled WGS sequence"/>
</dbReference>
<comment type="caution">
    <text evidence="12">The sequence shown here is derived from an EMBL/GenBank/DDBJ whole genome shotgun (WGS) entry which is preliminary data.</text>
</comment>
<feature type="domain" description="ABC transporter" evidence="11">
    <location>
        <begin position="1365"/>
        <end position="1592"/>
    </location>
</feature>
<dbReference type="STRING" id="698492.A0A0E9NMZ8"/>
<feature type="transmembrane region" description="Helical" evidence="10">
    <location>
        <begin position="366"/>
        <end position="386"/>
    </location>
</feature>
<evidence type="ECO:0000256" key="10">
    <source>
        <dbReference type="SAM" id="Phobius"/>
    </source>
</evidence>
<reference evidence="12 13" key="3">
    <citation type="journal article" date="2015" name="Genome Announc.">
        <title>Draft Genome Sequence of the Archiascomycetous Yeast Saitoella complicata.</title>
        <authorList>
            <person name="Yamauchi K."/>
            <person name="Kondo S."/>
            <person name="Hamamoto M."/>
            <person name="Takahashi Y."/>
            <person name="Ogura Y."/>
            <person name="Hayashi T."/>
            <person name="Nishida H."/>
        </authorList>
    </citation>
    <scope>NUCLEOTIDE SEQUENCE [LARGE SCALE GENOMIC DNA]</scope>
    <source>
        <strain evidence="12 13">NRRL Y-17804</strain>
    </source>
</reference>
<keyword evidence="6" id="KW-0547">Nucleotide-binding</keyword>
<feature type="transmembrane region" description="Helical" evidence="10">
    <location>
        <begin position="1301"/>
        <end position="1318"/>
    </location>
</feature>
<feature type="transmembrane region" description="Helical" evidence="10">
    <location>
        <begin position="1260"/>
        <end position="1281"/>
    </location>
</feature>
<feature type="transmembrane region" description="Helical" evidence="10">
    <location>
        <begin position="312"/>
        <end position="335"/>
    </location>
</feature>
<dbReference type="GO" id="GO:0016020">
    <property type="term" value="C:membrane"/>
    <property type="evidence" value="ECO:0007669"/>
    <property type="project" value="UniProtKB-SubCell"/>
</dbReference>
<organism evidence="12 13">
    <name type="scientific">Saitoella complicata (strain BCRC 22490 / CBS 7301 / JCM 7358 / NBRC 10748 / NRRL Y-17804)</name>
    <dbReference type="NCBI Taxonomy" id="698492"/>
    <lineage>
        <taxon>Eukaryota</taxon>
        <taxon>Fungi</taxon>
        <taxon>Dikarya</taxon>
        <taxon>Ascomycota</taxon>
        <taxon>Taphrinomycotina</taxon>
        <taxon>Taphrinomycotina incertae sedis</taxon>
        <taxon>Saitoella</taxon>
    </lineage>
</organism>
<dbReference type="SUPFAM" id="SSF52540">
    <property type="entry name" value="P-loop containing nucleoside triphosphate hydrolases"/>
    <property type="match status" value="2"/>
</dbReference>
<feature type="transmembrane region" description="Helical" evidence="10">
    <location>
        <begin position="1156"/>
        <end position="1177"/>
    </location>
</feature>
<evidence type="ECO:0000256" key="8">
    <source>
        <dbReference type="ARBA" id="ARBA00022989"/>
    </source>
</evidence>
<name>A0A0E9NMZ8_SAICN</name>
<dbReference type="GO" id="GO:0005524">
    <property type="term" value="F:ATP binding"/>
    <property type="evidence" value="ECO:0007669"/>
    <property type="project" value="UniProtKB-KW"/>
</dbReference>
<dbReference type="Gene3D" id="3.40.50.300">
    <property type="entry name" value="P-loop containing nucleotide triphosphate hydrolases"/>
    <property type="match status" value="2"/>
</dbReference>
<evidence type="ECO:0000256" key="5">
    <source>
        <dbReference type="ARBA" id="ARBA00022737"/>
    </source>
</evidence>
<dbReference type="PANTHER" id="PTHR19229:SF36">
    <property type="entry name" value="ATP-BINDING CASSETTE SUB-FAMILY A MEMBER 2"/>
    <property type="match status" value="1"/>
</dbReference>
<dbReference type="Pfam" id="PF00005">
    <property type="entry name" value="ABC_tran"/>
    <property type="match status" value="2"/>
</dbReference>
<reference evidence="12 13" key="1">
    <citation type="journal article" date="2011" name="J. Gen. Appl. Microbiol.">
        <title>Draft genome sequencing of the enigmatic yeast Saitoella complicata.</title>
        <authorList>
            <person name="Nishida H."/>
            <person name="Hamamoto M."/>
            <person name="Sugiyama J."/>
        </authorList>
    </citation>
    <scope>NUCLEOTIDE SEQUENCE [LARGE SCALE GENOMIC DNA]</scope>
    <source>
        <strain evidence="12 13">NRRL Y-17804</strain>
    </source>
</reference>
<accession>A0A0E9NMZ8</accession>
<feature type="transmembrane region" description="Helical" evidence="10">
    <location>
        <begin position="1184"/>
        <end position="1210"/>
    </location>
</feature>
<dbReference type="InterPro" id="IPR003593">
    <property type="entry name" value="AAA+_ATPase"/>
</dbReference>
<keyword evidence="13" id="KW-1185">Reference proteome</keyword>
<feature type="transmembrane region" description="Helical" evidence="10">
    <location>
        <begin position="406"/>
        <end position="425"/>
    </location>
</feature>
<evidence type="ECO:0000256" key="7">
    <source>
        <dbReference type="ARBA" id="ARBA00022840"/>
    </source>
</evidence>
<dbReference type="PROSITE" id="PS50893">
    <property type="entry name" value="ABC_TRANSPORTER_2"/>
    <property type="match status" value="2"/>
</dbReference>
<keyword evidence="8 10" id="KW-1133">Transmembrane helix</keyword>
<dbReference type="InterPro" id="IPR013525">
    <property type="entry name" value="ABC2_TM"/>
</dbReference>
<feature type="transmembrane region" description="Helical" evidence="10">
    <location>
        <begin position="37"/>
        <end position="55"/>
    </location>
</feature>
<dbReference type="InterPro" id="IPR017871">
    <property type="entry name" value="ABC_transporter-like_CS"/>
</dbReference>
<keyword evidence="3" id="KW-0813">Transport</keyword>
<evidence type="ECO:0000256" key="3">
    <source>
        <dbReference type="ARBA" id="ARBA00022448"/>
    </source>
</evidence>
<dbReference type="GO" id="GO:0005319">
    <property type="term" value="F:lipid transporter activity"/>
    <property type="evidence" value="ECO:0007669"/>
    <property type="project" value="TreeGrafter"/>
</dbReference>
<evidence type="ECO:0000313" key="12">
    <source>
        <dbReference type="EMBL" id="GAO51252.1"/>
    </source>
</evidence>
<feature type="domain" description="ABC transporter" evidence="11">
    <location>
        <begin position="465"/>
        <end position="702"/>
    </location>
</feature>
<dbReference type="Pfam" id="PF12698">
    <property type="entry name" value="ABC2_membrane_3"/>
    <property type="match status" value="2"/>
</dbReference>
<evidence type="ECO:0000259" key="11">
    <source>
        <dbReference type="PROSITE" id="PS50893"/>
    </source>
</evidence>
<feature type="transmembrane region" description="Helical" evidence="10">
    <location>
        <begin position="1216"/>
        <end position="1239"/>
    </location>
</feature>
<feature type="transmembrane region" description="Helical" evidence="10">
    <location>
        <begin position="283"/>
        <end position="305"/>
    </location>
</feature>
<feature type="transmembrane region" description="Helical" evidence="10">
    <location>
        <begin position="1108"/>
        <end position="1128"/>
    </location>
</feature>
<dbReference type="InterPro" id="IPR003439">
    <property type="entry name" value="ABC_transporter-like_ATP-bd"/>
</dbReference>
<dbReference type="GO" id="GO:0140359">
    <property type="term" value="F:ABC-type transporter activity"/>
    <property type="evidence" value="ECO:0007669"/>
    <property type="project" value="InterPro"/>
</dbReference>
<evidence type="ECO:0000256" key="1">
    <source>
        <dbReference type="ARBA" id="ARBA00004141"/>
    </source>
</evidence>
<comment type="subcellular location">
    <subcellularLocation>
        <location evidence="1">Membrane</location>
        <topology evidence="1">Multi-pass membrane protein</topology>
    </subcellularLocation>
</comment>
<proteinExistence type="inferred from homology"/>
<dbReference type="InterPro" id="IPR027417">
    <property type="entry name" value="P-loop_NTPase"/>
</dbReference>
<reference evidence="12 13" key="2">
    <citation type="journal article" date="2014" name="J. Gen. Appl. Microbiol.">
        <title>The early diverging ascomycetous budding yeast Saitoella complicata has three histone deacetylases belonging to the Clr6, Hos2, and Rpd3 lineages.</title>
        <authorList>
            <person name="Nishida H."/>
            <person name="Matsumoto T."/>
            <person name="Kondo S."/>
            <person name="Hamamoto M."/>
            <person name="Yoshikawa H."/>
        </authorList>
    </citation>
    <scope>NUCLEOTIDE SEQUENCE [LARGE SCALE GENOMIC DNA]</scope>
    <source>
        <strain evidence="12 13">NRRL Y-17804</strain>
    </source>
</reference>
<feature type="transmembrane region" description="Helical" evidence="10">
    <location>
        <begin position="341"/>
        <end position="359"/>
    </location>
</feature>
<dbReference type="EMBL" id="BACD03000043">
    <property type="protein sequence ID" value="GAO51252.1"/>
    <property type="molecule type" value="Genomic_DNA"/>
</dbReference>
<keyword evidence="4 10" id="KW-0812">Transmembrane</keyword>
<keyword evidence="9 10" id="KW-0472">Membrane</keyword>
<protein>
    <recommendedName>
        <fullName evidence="11">ABC transporter domain-containing protein</fullName>
    </recommendedName>
</protein>
<gene>
    <name evidence="12" type="ORF">G7K_5358-t1</name>
</gene>